<evidence type="ECO:0000313" key="9">
    <source>
        <dbReference type="EMBL" id="KAF2483418.1"/>
    </source>
</evidence>
<evidence type="ECO:0000313" key="10">
    <source>
        <dbReference type="Proteomes" id="UP000799767"/>
    </source>
</evidence>
<evidence type="ECO:0000256" key="8">
    <source>
        <dbReference type="SAM" id="Phobius"/>
    </source>
</evidence>
<feature type="transmembrane region" description="Helical" evidence="8">
    <location>
        <begin position="403"/>
        <end position="420"/>
    </location>
</feature>
<dbReference type="OrthoDB" id="9999863at2759"/>
<feature type="transmembrane region" description="Helical" evidence="8">
    <location>
        <begin position="440"/>
        <end position="459"/>
    </location>
</feature>
<feature type="transmembrane region" description="Helical" evidence="8">
    <location>
        <begin position="566"/>
        <end position="583"/>
    </location>
</feature>
<evidence type="ECO:0000256" key="7">
    <source>
        <dbReference type="SAM" id="MobiDB-lite"/>
    </source>
</evidence>
<dbReference type="InterPro" id="IPR003445">
    <property type="entry name" value="Cat_transpt"/>
</dbReference>
<dbReference type="InterPro" id="IPR051143">
    <property type="entry name" value="TrkH_K-transport"/>
</dbReference>
<feature type="compositionally biased region" description="Basic and acidic residues" evidence="7">
    <location>
        <begin position="507"/>
        <end position="519"/>
    </location>
</feature>
<evidence type="ECO:0000256" key="5">
    <source>
        <dbReference type="ARBA" id="ARBA00023065"/>
    </source>
</evidence>
<protein>
    <submittedName>
        <fullName evidence="9">Cation transport protein-domain-containing protein</fullName>
    </submittedName>
</protein>
<dbReference type="AlphaFoldDB" id="A0A6A6PTH9"/>
<evidence type="ECO:0000256" key="4">
    <source>
        <dbReference type="ARBA" id="ARBA00022989"/>
    </source>
</evidence>
<dbReference type="GO" id="GO:0005886">
    <property type="term" value="C:plasma membrane"/>
    <property type="evidence" value="ECO:0007669"/>
    <property type="project" value="InterPro"/>
</dbReference>
<reference evidence="9" key="1">
    <citation type="journal article" date="2020" name="Stud. Mycol.">
        <title>101 Dothideomycetes genomes: a test case for predicting lifestyles and emergence of pathogens.</title>
        <authorList>
            <person name="Haridas S."/>
            <person name="Albert R."/>
            <person name="Binder M."/>
            <person name="Bloem J."/>
            <person name="Labutti K."/>
            <person name="Salamov A."/>
            <person name="Andreopoulos B."/>
            <person name="Baker S."/>
            <person name="Barry K."/>
            <person name="Bills G."/>
            <person name="Bluhm B."/>
            <person name="Cannon C."/>
            <person name="Castanera R."/>
            <person name="Culley D."/>
            <person name="Daum C."/>
            <person name="Ezra D."/>
            <person name="Gonzalez J."/>
            <person name="Henrissat B."/>
            <person name="Kuo A."/>
            <person name="Liang C."/>
            <person name="Lipzen A."/>
            <person name="Lutzoni F."/>
            <person name="Magnuson J."/>
            <person name="Mondo S."/>
            <person name="Nolan M."/>
            <person name="Ohm R."/>
            <person name="Pangilinan J."/>
            <person name="Park H.-J."/>
            <person name="Ramirez L."/>
            <person name="Alfaro M."/>
            <person name="Sun H."/>
            <person name="Tritt A."/>
            <person name="Yoshinaga Y."/>
            <person name="Zwiers L.-H."/>
            <person name="Turgeon B."/>
            <person name="Goodwin S."/>
            <person name="Spatafora J."/>
            <person name="Crous P."/>
            <person name="Grigoriev I."/>
        </authorList>
    </citation>
    <scope>NUCLEOTIDE SEQUENCE</scope>
    <source>
        <strain evidence="9">CBS 113389</strain>
    </source>
</reference>
<dbReference type="PANTHER" id="PTHR31064:SF37">
    <property type="entry name" value="TRANSPORTER, PUTATIVE (EUROFUNG)-RELATED"/>
    <property type="match status" value="1"/>
</dbReference>
<sequence length="690" mass="77601">MRFLRRQLPPLNFLTIHWMYFIFTALLTALIFWGSTTTAHHINFTNALFFTVSAMTEAGLNPVNLSALNTFQQVLLFLLILAGSPVFVSAFVVHVRKKAFERRFLDEKERRKKGLGRRTISKVKTWAVGDAEPRATSRPPDGEPGERKPETPDEQTSTPPTLEDGAPLSEELTPEERRGGPGMNRTDSITNYFPDGANGASPPGFSRTETTFSSNIRHGDISKYLPSAAAGWISRNSQFNNLTAAEREQLGGYEYRAIEFLSWMIPAYYVLWQLFGCIGCGLWVMLNNPGAAEVNALNPFWVGAFNAVSAFNNSGMSLVDANMVAFQRSYYMLITMSLLILAGNTAFPLFLRLFVWCLYKLCSRLARNKPPTSHWTVRTQTLKFLLDHPRRCYTTLFPSQHTWWLAASVFSLNAIDWAAFEILNINNKKLDAGLPLRYRVIDGLFQAFAVRSGGFYVVTIPNLRISLLVLYVVMMYISVYPVVITMRNSNVYEERSLGIYAEDQPDHDDNPNPNEDKPFPRSLSTSTLLLKRAKTIGSHLASLSAAQPATQEPNTHFIRHQLRAQLAHDAWFLVLALFLIMIIESSKFNNDPAVFSVFNFIFEIVSAYGCVGISIGLPYADYSFSGSWRILSKLILCAVMLRGRHRGLPVAIDKAVLLPGDEVEGAKEEEDGRIRVARTLSRSRWEEAQG</sequence>
<keyword evidence="3 8" id="KW-0812">Transmembrane</keyword>
<evidence type="ECO:0000256" key="1">
    <source>
        <dbReference type="ARBA" id="ARBA00004141"/>
    </source>
</evidence>
<keyword evidence="6 8" id="KW-0472">Membrane</keyword>
<dbReference type="PANTHER" id="PTHR31064">
    <property type="entry name" value="POTASSIUM TRANSPORT PROTEIN DDB_G0292412-RELATED"/>
    <property type="match status" value="1"/>
</dbReference>
<dbReference type="RefSeq" id="XP_033589988.1">
    <property type="nucleotide sequence ID" value="XM_033731109.1"/>
</dbReference>
<feature type="transmembrane region" description="Helical" evidence="8">
    <location>
        <begin position="12"/>
        <end position="33"/>
    </location>
</feature>
<dbReference type="InterPro" id="IPR015958">
    <property type="entry name" value="Trk1_fungi"/>
</dbReference>
<feature type="transmembrane region" description="Helical" evidence="8">
    <location>
        <begin position="595"/>
        <end position="620"/>
    </location>
</feature>
<feature type="transmembrane region" description="Helical" evidence="8">
    <location>
        <begin position="331"/>
        <end position="351"/>
    </location>
</feature>
<dbReference type="EMBL" id="MU001635">
    <property type="protein sequence ID" value="KAF2483418.1"/>
    <property type="molecule type" value="Genomic_DNA"/>
</dbReference>
<dbReference type="GO" id="GO:0030007">
    <property type="term" value="P:intracellular potassium ion homeostasis"/>
    <property type="evidence" value="ECO:0007669"/>
    <property type="project" value="InterPro"/>
</dbReference>
<evidence type="ECO:0000256" key="2">
    <source>
        <dbReference type="ARBA" id="ARBA00022448"/>
    </source>
</evidence>
<proteinExistence type="predicted"/>
<feature type="region of interest" description="Disordered" evidence="7">
    <location>
        <begin position="502"/>
        <end position="521"/>
    </location>
</feature>
<organism evidence="9 10">
    <name type="scientific">Neohortaea acidophila</name>
    <dbReference type="NCBI Taxonomy" id="245834"/>
    <lineage>
        <taxon>Eukaryota</taxon>
        <taxon>Fungi</taxon>
        <taxon>Dikarya</taxon>
        <taxon>Ascomycota</taxon>
        <taxon>Pezizomycotina</taxon>
        <taxon>Dothideomycetes</taxon>
        <taxon>Dothideomycetidae</taxon>
        <taxon>Mycosphaerellales</taxon>
        <taxon>Teratosphaeriaceae</taxon>
        <taxon>Neohortaea</taxon>
    </lineage>
</organism>
<dbReference type="Proteomes" id="UP000799767">
    <property type="component" value="Unassembled WGS sequence"/>
</dbReference>
<keyword evidence="2" id="KW-0813">Transport</keyword>
<gene>
    <name evidence="9" type="ORF">BDY17DRAFT_250811</name>
</gene>
<dbReference type="Pfam" id="PF02386">
    <property type="entry name" value="TrkH"/>
    <property type="match status" value="1"/>
</dbReference>
<feature type="compositionally biased region" description="Basic and acidic residues" evidence="7">
    <location>
        <begin position="131"/>
        <end position="151"/>
    </location>
</feature>
<keyword evidence="10" id="KW-1185">Reference proteome</keyword>
<feature type="transmembrane region" description="Helical" evidence="8">
    <location>
        <begin position="74"/>
        <end position="95"/>
    </location>
</feature>
<feature type="region of interest" description="Disordered" evidence="7">
    <location>
        <begin position="126"/>
        <end position="211"/>
    </location>
</feature>
<accession>A0A6A6PTH9</accession>
<keyword evidence="4 8" id="KW-1133">Transmembrane helix</keyword>
<feature type="transmembrane region" description="Helical" evidence="8">
    <location>
        <begin position="298"/>
        <end position="319"/>
    </location>
</feature>
<dbReference type="GO" id="GO:0140107">
    <property type="term" value="F:high-affinity potassium ion transmembrane transporter activity"/>
    <property type="evidence" value="ECO:0007669"/>
    <property type="project" value="TreeGrafter"/>
</dbReference>
<feature type="transmembrane region" description="Helical" evidence="8">
    <location>
        <begin position="465"/>
        <end position="486"/>
    </location>
</feature>
<evidence type="ECO:0000256" key="6">
    <source>
        <dbReference type="ARBA" id="ARBA00023136"/>
    </source>
</evidence>
<dbReference type="GeneID" id="54472111"/>
<dbReference type="PIRSF" id="PIRSF002450">
    <property type="entry name" value="K+_transpter_TRK"/>
    <property type="match status" value="1"/>
</dbReference>
<name>A0A6A6PTH9_9PEZI</name>
<dbReference type="GO" id="GO:1990573">
    <property type="term" value="P:potassium ion import across plasma membrane"/>
    <property type="evidence" value="ECO:0007669"/>
    <property type="project" value="TreeGrafter"/>
</dbReference>
<feature type="transmembrane region" description="Helical" evidence="8">
    <location>
        <begin position="266"/>
        <end position="286"/>
    </location>
</feature>
<comment type="subcellular location">
    <subcellularLocation>
        <location evidence="1">Membrane</location>
        <topology evidence="1">Multi-pass membrane protein</topology>
    </subcellularLocation>
</comment>
<keyword evidence="5" id="KW-0406">Ion transport</keyword>
<evidence type="ECO:0000256" key="3">
    <source>
        <dbReference type="ARBA" id="ARBA00022692"/>
    </source>
</evidence>